<dbReference type="GO" id="GO:0016020">
    <property type="term" value="C:membrane"/>
    <property type="evidence" value="ECO:0007669"/>
    <property type="project" value="InterPro"/>
</dbReference>
<reference evidence="4" key="1">
    <citation type="submission" date="2020-08" db="EMBL/GenBank/DDBJ databases">
        <title>Genome public.</title>
        <authorList>
            <person name="Liu C."/>
            <person name="Sun Q."/>
        </authorList>
    </citation>
    <scope>NUCLEOTIDE SEQUENCE</scope>
    <source>
        <strain evidence="4">NSJ-28</strain>
    </source>
</reference>
<accession>A0A923LS82</accession>
<protein>
    <submittedName>
        <fullName evidence="4">ECF transporter S component</fullName>
    </submittedName>
</protein>
<sequence length="197" mass="20490">MENNKRKITLYDIVAVGLLAAFVFIATFFFKIKIPTPGGSTMVKLGNGICLLAGTLLGGWRGGLAAGIGCALFDLTDPEYAPTAYVTFLRYFIMAGLCGLISHWGGANGRRTIRNLVAAIAGALTYSTLYIGGKIMGMMLAGSAFVPAVAGCAASIASSLINAVVGVIVAMLLTPALQKALQSTSFARHLAHSSQKN</sequence>
<dbReference type="Proteomes" id="UP000606499">
    <property type="component" value="Unassembled WGS sequence"/>
</dbReference>
<gene>
    <name evidence="4" type="ORF">H8S45_02460</name>
</gene>
<keyword evidence="3" id="KW-0472">Membrane</keyword>
<keyword evidence="1 3" id="KW-0812">Transmembrane</keyword>
<dbReference type="EMBL" id="JACOPL010000002">
    <property type="protein sequence ID" value="MBC5724331.1"/>
    <property type="molecule type" value="Genomic_DNA"/>
</dbReference>
<dbReference type="InterPro" id="IPR009825">
    <property type="entry name" value="ECF_substrate-spec-like"/>
</dbReference>
<evidence type="ECO:0000256" key="2">
    <source>
        <dbReference type="ARBA" id="ARBA00022989"/>
    </source>
</evidence>
<feature type="transmembrane region" description="Helical" evidence="3">
    <location>
        <begin position="80"/>
        <end position="101"/>
    </location>
</feature>
<proteinExistence type="predicted"/>
<evidence type="ECO:0000256" key="1">
    <source>
        <dbReference type="ARBA" id="ARBA00022692"/>
    </source>
</evidence>
<feature type="transmembrane region" description="Helical" evidence="3">
    <location>
        <begin position="113"/>
        <end position="132"/>
    </location>
</feature>
<keyword evidence="2 3" id="KW-1133">Transmembrane helix</keyword>
<feature type="transmembrane region" description="Helical" evidence="3">
    <location>
        <begin position="144"/>
        <end position="173"/>
    </location>
</feature>
<feature type="transmembrane region" description="Helical" evidence="3">
    <location>
        <begin position="42"/>
        <end position="60"/>
    </location>
</feature>
<keyword evidence="5" id="KW-1185">Reference proteome</keyword>
<dbReference type="RefSeq" id="WP_054326559.1">
    <property type="nucleotide sequence ID" value="NZ_JACOPL010000002.1"/>
</dbReference>
<dbReference type="PANTHER" id="PTHR37815">
    <property type="entry name" value="UPF0397 PROTEIN BC_2624-RELATED"/>
    <property type="match status" value="1"/>
</dbReference>
<evidence type="ECO:0000313" key="5">
    <source>
        <dbReference type="Proteomes" id="UP000606499"/>
    </source>
</evidence>
<name>A0A923LS82_9FIRM</name>
<evidence type="ECO:0000256" key="3">
    <source>
        <dbReference type="SAM" id="Phobius"/>
    </source>
</evidence>
<dbReference type="AlphaFoldDB" id="A0A923LS82"/>
<dbReference type="Gene3D" id="1.10.1760.20">
    <property type="match status" value="1"/>
</dbReference>
<dbReference type="Pfam" id="PF07155">
    <property type="entry name" value="ECF-ribofla_trS"/>
    <property type="match status" value="1"/>
</dbReference>
<feature type="transmembrane region" description="Helical" evidence="3">
    <location>
        <begin position="13"/>
        <end position="30"/>
    </location>
</feature>
<evidence type="ECO:0000313" key="4">
    <source>
        <dbReference type="EMBL" id="MBC5724331.1"/>
    </source>
</evidence>
<comment type="caution">
    <text evidence="4">The sequence shown here is derived from an EMBL/GenBank/DDBJ whole genome shotgun (WGS) entry which is preliminary data.</text>
</comment>
<dbReference type="PANTHER" id="PTHR37815:SF3">
    <property type="entry name" value="UPF0397 PROTEIN SPR0429"/>
    <property type="match status" value="1"/>
</dbReference>
<organism evidence="4 5">
    <name type="scientific">Agathobaculum faecis</name>
    <dbReference type="NCBI Taxonomy" id="2763013"/>
    <lineage>
        <taxon>Bacteria</taxon>
        <taxon>Bacillati</taxon>
        <taxon>Bacillota</taxon>
        <taxon>Clostridia</taxon>
        <taxon>Eubacteriales</taxon>
        <taxon>Butyricicoccaceae</taxon>
        <taxon>Agathobaculum</taxon>
    </lineage>
</organism>